<evidence type="ECO:0000259" key="2">
    <source>
        <dbReference type="PROSITE" id="PS50240"/>
    </source>
</evidence>
<dbReference type="SUPFAM" id="SSF50494">
    <property type="entry name" value="Trypsin-like serine proteases"/>
    <property type="match status" value="1"/>
</dbReference>
<feature type="non-terminal residue" evidence="3">
    <location>
        <position position="1"/>
    </location>
</feature>
<dbReference type="Gene3D" id="2.40.10.10">
    <property type="entry name" value="Trypsin-like serine proteases"/>
    <property type="match status" value="2"/>
</dbReference>
<dbReference type="STRING" id="215637.A0A4P9ZJU6"/>
<reference evidence="4" key="1">
    <citation type="journal article" date="2018" name="Nat. Microbiol.">
        <title>Leveraging single-cell genomics to expand the fungal tree of life.</title>
        <authorList>
            <person name="Ahrendt S.R."/>
            <person name="Quandt C.A."/>
            <person name="Ciobanu D."/>
            <person name="Clum A."/>
            <person name="Salamov A."/>
            <person name="Andreopoulos B."/>
            <person name="Cheng J.F."/>
            <person name="Woyke T."/>
            <person name="Pelin A."/>
            <person name="Henrissat B."/>
            <person name="Reynolds N.K."/>
            <person name="Benny G.L."/>
            <person name="Smith M.E."/>
            <person name="James T.Y."/>
            <person name="Grigoriev I.V."/>
        </authorList>
    </citation>
    <scope>NUCLEOTIDE SEQUENCE [LARGE SCALE GENOMIC DNA]</scope>
    <source>
        <strain evidence="4">RSA 468</strain>
    </source>
</reference>
<dbReference type="Pfam" id="PF00089">
    <property type="entry name" value="Trypsin"/>
    <property type="match status" value="1"/>
</dbReference>
<dbReference type="GO" id="GO:0004252">
    <property type="term" value="F:serine-type endopeptidase activity"/>
    <property type="evidence" value="ECO:0007669"/>
    <property type="project" value="InterPro"/>
</dbReference>
<evidence type="ECO:0000256" key="1">
    <source>
        <dbReference type="ARBA" id="ARBA00023157"/>
    </source>
</evidence>
<dbReference type="InterPro" id="IPR043504">
    <property type="entry name" value="Peptidase_S1_PA_chymotrypsin"/>
</dbReference>
<dbReference type="PANTHER" id="PTHR24256">
    <property type="entry name" value="TRYPTASE-RELATED"/>
    <property type="match status" value="1"/>
</dbReference>
<proteinExistence type="predicted"/>
<protein>
    <submittedName>
        <fullName evidence="3">Trypsin-like cysteine/serine peptidase domain-containing protein</fullName>
    </submittedName>
</protein>
<dbReference type="PROSITE" id="PS00134">
    <property type="entry name" value="TRYPSIN_HIS"/>
    <property type="match status" value="1"/>
</dbReference>
<dbReference type="InterPro" id="IPR018114">
    <property type="entry name" value="TRYPSIN_HIS"/>
</dbReference>
<dbReference type="InterPro" id="IPR009003">
    <property type="entry name" value="Peptidase_S1_PA"/>
</dbReference>
<dbReference type="AlphaFoldDB" id="A0A4P9ZJU6"/>
<dbReference type="SMART" id="SM00020">
    <property type="entry name" value="Tryp_SPc"/>
    <property type="match status" value="1"/>
</dbReference>
<keyword evidence="4" id="KW-1185">Reference proteome</keyword>
<keyword evidence="1" id="KW-1015">Disulfide bond</keyword>
<dbReference type="PROSITE" id="PS50240">
    <property type="entry name" value="TRYPSIN_DOM"/>
    <property type="match status" value="1"/>
</dbReference>
<dbReference type="InterPro" id="IPR051487">
    <property type="entry name" value="Ser/Thr_Proteases_Immune/Dev"/>
</dbReference>
<dbReference type="InterPro" id="IPR001254">
    <property type="entry name" value="Trypsin_dom"/>
</dbReference>
<dbReference type="PRINTS" id="PR00722">
    <property type="entry name" value="CHYMOTRYPSIN"/>
</dbReference>
<dbReference type="GO" id="GO:0006508">
    <property type="term" value="P:proteolysis"/>
    <property type="evidence" value="ECO:0007669"/>
    <property type="project" value="InterPro"/>
</dbReference>
<organism evidence="3 4">
    <name type="scientific">Dimargaris cristalligena</name>
    <dbReference type="NCBI Taxonomy" id="215637"/>
    <lineage>
        <taxon>Eukaryota</taxon>
        <taxon>Fungi</taxon>
        <taxon>Fungi incertae sedis</taxon>
        <taxon>Zoopagomycota</taxon>
        <taxon>Kickxellomycotina</taxon>
        <taxon>Dimargaritomycetes</taxon>
        <taxon>Dimargaritales</taxon>
        <taxon>Dimargaritaceae</taxon>
        <taxon>Dimargaris</taxon>
    </lineage>
</organism>
<dbReference type="Proteomes" id="UP000268162">
    <property type="component" value="Unassembled WGS sequence"/>
</dbReference>
<feature type="non-terminal residue" evidence="3">
    <location>
        <position position="164"/>
    </location>
</feature>
<evidence type="ECO:0000313" key="3">
    <source>
        <dbReference type="EMBL" id="RKP33308.1"/>
    </source>
</evidence>
<sequence length="164" mass="17758">IMTAAHCVVDCPDSFDSLKLCSINKAGLTHVTIGTADPRTVTNYNISQVVAHPDYYMEDVPVNDIALIKLETPLVYSAKIQPIKIYTGTIKDNDSSRVIGWGKTQENQKSANPAPYEVDLALSNDREACDLIDGLDFKDSNGPYICSAKNDFKGTCQGDSGGPL</sequence>
<name>A0A4P9ZJU6_9FUNG</name>
<accession>A0A4P9ZJU6</accession>
<dbReference type="InterPro" id="IPR001314">
    <property type="entry name" value="Peptidase_S1A"/>
</dbReference>
<feature type="domain" description="Peptidase S1" evidence="2">
    <location>
        <begin position="1"/>
        <end position="164"/>
    </location>
</feature>
<evidence type="ECO:0000313" key="4">
    <source>
        <dbReference type="Proteomes" id="UP000268162"/>
    </source>
</evidence>
<gene>
    <name evidence="3" type="ORF">BJ085DRAFT_608</name>
</gene>
<dbReference type="EMBL" id="ML004055">
    <property type="protein sequence ID" value="RKP33308.1"/>
    <property type="molecule type" value="Genomic_DNA"/>
</dbReference>